<feature type="region of interest" description="Disordered" evidence="8">
    <location>
        <begin position="952"/>
        <end position="1033"/>
    </location>
</feature>
<dbReference type="PANTHER" id="PTHR13412">
    <property type="entry name" value="T-CELL IMMUNOMODULATORY PROTEIN HOMOLOG"/>
    <property type="match status" value="1"/>
</dbReference>
<dbReference type="HOGENOM" id="CLU_280500_0_0_1"/>
<feature type="chain" id="PRO_5002711992" description="T-cell immunomodulatory protein TIP C2 domain-containing protein" evidence="10">
    <location>
        <begin position="18"/>
        <end position="1120"/>
    </location>
</feature>
<dbReference type="Proteomes" id="UP000001593">
    <property type="component" value="Unassembled WGS sequence"/>
</dbReference>
<keyword evidence="13" id="KW-1185">Reference proteome</keyword>
<dbReference type="STRING" id="45351.A7RPV4"/>
<feature type="transmembrane region" description="Helical" evidence="9">
    <location>
        <begin position="583"/>
        <end position="607"/>
    </location>
</feature>
<dbReference type="Gene3D" id="2.130.10.130">
    <property type="entry name" value="Integrin alpha, N-terminal"/>
    <property type="match status" value="1"/>
</dbReference>
<reference evidence="12 13" key="1">
    <citation type="journal article" date="2007" name="Science">
        <title>Sea anemone genome reveals ancestral eumetazoan gene repertoire and genomic organization.</title>
        <authorList>
            <person name="Putnam N.H."/>
            <person name="Srivastava M."/>
            <person name="Hellsten U."/>
            <person name="Dirks B."/>
            <person name="Chapman J."/>
            <person name="Salamov A."/>
            <person name="Terry A."/>
            <person name="Shapiro H."/>
            <person name="Lindquist E."/>
            <person name="Kapitonov V.V."/>
            <person name="Jurka J."/>
            <person name="Genikhovich G."/>
            <person name="Grigoriev I.V."/>
            <person name="Lucas S.M."/>
            <person name="Steele R.E."/>
            <person name="Finnerty J.R."/>
            <person name="Technau U."/>
            <person name="Martindale M.Q."/>
            <person name="Rokhsar D.S."/>
        </authorList>
    </citation>
    <scope>NUCLEOTIDE SEQUENCE [LARGE SCALE GENOMIC DNA]</scope>
    <source>
        <strain evidence="13">CH2 X CH6</strain>
    </source>
</reference>
<feature type="compositionally biased region" description="Low complexity" evidence="8">
    <location>
        <begin position="953"/>
        <end position="968"/>
    </location>
</feature>
<dbReference type="EMBL" id="DS469527">
    <property type="protein sequence ID" value="EDO46450.1"/>
    <property type="molecule type" value="Genomic_DNA"/>
</dbReference>
<feature type="compositionally biased region" description="Polar residues" evidence="8">
    <location>
        <begin position="969"/>
        <end position="983"/>
    </location>
</feature>
<dbReference type="AlphaFoldDB" id="A7RPV4"/>
<feature type="region of interest" description="Disordered" evidence="8">
    <location>
        <begin position="871"/>
        <end position="924"/>
    </location>
</feature>
<proteinExistence type="inferred from homology"/>
<dbReference type="InterPro" id="IPR013517">
    <property type="entry name" value="FG-GAP"/>
</dbReference>
<evidence type="ECO:0000256" key="4">
    <source>
        <dbReference type="ARBA" id="ARBA00022729"/>
    </source>
</evidence>
<evidence type="ECO:0000256" key="1">
    <source>
        <dbReference type="ARBA" id="ARBA00004479"/>
    </source>
</evidence>
<evidence type="ECO:0000256" key="3">
    <source>
        <dbReference type="ARBA" id="ARBA00022692"/>
    </source>
</evidence>
<evidence type="ECO:0000313" key="13">
    <source>
        <dbReference type="Proteomes" id="UP000001593"/>
    </source>
</evidence>
<evidence type="ECO:0000256" key="9">
    <source>
        <dbReference type="SAM" id="Phobius"/>
    </source>
</evidence>
<feature type="domain" description="T-cell immunomodulatory protein TIP C2" evidence="11">
    <location>
        <begin position="477"/>
        <end position="576"/>
    </location>
</feature>
<dbReference type="InterPro" id="IPR057089">
    <property type="entry name" value="C2_TIP"/>
</dbReference>
<evidence type="ECO:0000259" key="11">
    <source>
        <dbReference type="Pfam" id="PF23122"/>
    </source>
</evidence>
<keyword evidence="3 9" id="KW-0812">Transmembrane</keyword>
<keyword evidence="7" id="KW-0325">Glycoprotein</keyword>
<organism evidence="12 13">
    <name type="scientific">Nematostella vectensis</name>
    <name type="common">Starlet sea anemone</name>
    <dbReference type="NCBI Taxonomy" id="45351"/>
    <lineage>
        <taxon>Eukaryota</taxon>
        <taxon>Metazoa</taxon>
        <taxon>Cnidaria</taxon>
        <taxon>Anthozoa</taxon>
        <taxon>Hexacorallia</taxon>
        <taxon>Actiniaria</taxon>
        <taxon>Edwardsiidae</taxon>
        <taxon>Nematostella</taxon>
    </lineage>
</organism>
<accession>A7RPV4</accession>
<dbReference type="InParanoid" id="A7RPV4"/>
<dbReference type="PANTHER" id="PTHR13412:SF0">
    <property type="entry name" value="T-CELL IMMUNOMODULATORY PROTEIN"/>
    <property type="match status" value="1"/>
</dbReference>
<keyword evidence="5 9" id="KW-1133">Transmembrane helix</keyword>
<evidence type="ECO:0000256" key="7">
    <source>
        <dbReference type="ARBA" id="ARBA00023180"/>
    </source>
</evidence>
<protein>
    <recommendedName>
        <fullName evidence="11">T-cell immunomodulatory protein TIP C2 domain-containing protein</fullName>
    </recommendedName>
</protein>
<dbReference type="SUPFAM" id="SSF69318">
    <property type="entry name" value="Integrin alpha N-terminal domain"/>
    <property type="match status" value="1"/>
</dbReference>
<comment type="similarity">
    <text evidence="2">Belongs to the TIP family.</text>
</comment>
<gene>
    <name evidence="12" type="ORF">NEMVEDRAFT_v1g200317</name>
</gene>
<dbReference type="GO" id="GO:0005886">
    <property type="term" value="C:plasma membrane"/>
    <property type="evidence" value="ECO:0000318"/>
    <property type="project" value="GO_Central"/>
</dbReference>
<keyword evidence="4 10" id="KW-0732">Signal</keyword>
<keyword evidence="6 9" id="KW-0472">Membrane</keyword>
<evidence type="ECO:0000313" key="12">
    <source>
        <dbReference type="EMBL" id="EDO46450.1"/>
    </source>
</evidence>
<dbReference type="InterPro" id="IPR028994">
    <property type="entry name" value="Integrin_alpha_N"/>
</dbReference>
<evidence type="ECO:0000256" key="10">
    <source>
        <dbReference type="SAM" id="SignalP"/>
    </source>
</evidence>
<feature type="compositionally biased region" description="Polar residues" evidence="8">
    <location>
        <begin position="871"/>
        <end position="892"/>
    </location>
</feature>
<feature type="compositionally biased region" description="Low complexity" evidence="8">
    <location>
        <begin position="988"/>
        <end position="1033"/>
    </location>
</feature>
<name>A7RPV4_NEMVE</name>
<evidence type="ECO:0000256" key="6">
    <source>
        <dbReference type="ARBA" id="ARBA00023136"/>
    </source>
</evidence>
<feature type="compositionally biased region" description="Low complexity" evidence="8">
    <location>
        <begin position="893"/>
        <end position="924"/>
    </location>
</feature>
<comment type="subcellular location">
    <subcellularLocation>
        <location evidence="1">Membrane</location>
        <topology evidence="1">Single-pass type I membrane protein</topology>
    </subcellularLocation>
</comment>
<dbReference type="eggNOG" id="KOG4550">
    <property type="taxonomic scope" value="Eukaryota"/>
</dbReference>
<dbReference type="Pfam" id="PF13517">
    <property type="entry name" value="FG-GAP_3"/>
    <property type="match status" value="1"/>
</dbReference>
<sequence length="1120" mass="125430">MLFPFLSCFLFIYYVQCSFIDVTDKIGIAGIDGILAAFGDFDGDKQNDFFVITNGGSSLEIFLWQGSQQKFRKSKANIHLSNRSERIVNAAPGDYDEDGCMDVVITIEPKEPSHLHSQPKKVYVFWGNQDKFSQFSTNESVIGEQFADQPTVLDVNGDFVPDLFGTKYDAVNQSIQIRNYWISEGRNRKFYEVEQTANDTSSEQPRPLTLDPIRSPHSNAFLDLSGDMVADLVVTSQRQNKEYKFEIWEDKEGVLVLNHQSVELPNDIKTSVHHVGQSSFADIDADGSIDMLVPVCMDASCKKSHIYLYSKSKWAKILSNDKDIWEFISPSSNLSRPDIPLMVLRTGDYNMDGYPDVLMIVNVVMSDQKKSIRQIPVLLENVPCPDRDNGKACAEGRTFNIQWKVWSLMERSVLATFVDLFENGITDFMIVTEDGKTPGKYHLHAIRNDIFLDASFLKIIVLGGELTASCSDEDKLPYGVNQAGPFIAYTTTDTNGQTKQGSAAQLSQSAYFALQCPYTVFGLGQTPNFVDKLTIGMPRAKNSPMRTHSWPSIIPNSQMIVIPYPPNQPNKWKSMLLVTPSKLLLLTGLSLLGICAFIGLIILALHLKEKRADQKEKRQDAHKFHFDAMVDYHCLGHYPLSTSPNIVNYWPHHFNSAPNIVTNFPHHLNSAPNNNNCWLHHLNSAPNIFSYLPHHLNSAPYIISCWPHHLDQAPKIVTHWPHYLNSAPNIINCWPHHLNSAPNIINCWPHHLNQAPNIVSHWPHHLDQAPNIVTHWPHYLNSAPNIFSYLPHHLNSAPNIISCWPHHLDQAPKIVTHWPHYLNSAPNIFSYWPHHLNSAPNIINCWPHHLNQAPNIVTHWPHYLNSAPNPQTSLAVGHTTSTQPKTSSTVGHTTSTQPQTSSTVDPTTSTQPQTSSTTGSTTSTPNIVNYWLHHLDSATNIVNYWPHHLKPQTSSTTGSTTLTQPETSSTVGPTTSTQPQTSLAVGHTTSTQPQTSSTVGHTTSTQPQTSSTVGPTTSTQPQTSSTTGSTTSTPNIVNYWPHHLDSNPNIFNYWPHHLNPKHRQLLAPPPRLSPKHHQLLATPPQLSPKHHQLLAPPPRLSPKHRQLLATPPRLIPNIVN</sequence>
<evidence type="ECO:0000256" key="5">
    <source>
        <dbReference type="ARBA" id="ARBA00022989"/>
    </source>
</evidence>
<feature type="signal peptide" evidence="10">
    <location>
        <begin position="1"/>
        <end position="17"/>
    </location>
</feature>
<dbReference type="PhylomeDB" id="A7RPV4"/>
<dbReference type="Pfam" id="PF23122">
    <property type="entry name" value="C2_ITFG1"/>
    <property type="match status" value="1"/>
</dbReference>
<dbReference type="InterPro" id="IPR024881">
    <property type="entry name" value="Tip"/>
</dbReference>
<evidence type="ECO:0000256" key="8">
    <source>
        <dbReference type="SAM" id="MobiDB-lite"/>
    </source>
</evidence>
<evidence type="ECO:0000256" key="2">
    <source>
        <dbReference type="ARBA" id="ARBA00006496"/>
    </source>
</evidence>